<organism evidence="3 4">
    <name type="scientific">Circinella minor</name>
    <dbReference type="NCBI Taxonomy" id="1195481"/>
    <lineage>
        <taxon>Eukaryota</taxon>
        <taxon>Fungi</taxon>
        <taxon>Fungi incertae sedis</taxon>
        <taxon>Mucoromycota</taxon>
        <taxon>Mucoromycotina</taxon>
        <taxon>Mucoromycetes</taxon>
        <taxon>Mucorales</taxon>
        <taxon>Lichtheimiaceae</taxon>
        <taxon>Circinella</taxon>
    </lineage>
</organism>
<dbReference type="EMBL" id="JAEPRB010000003">
    <property type="protein sequence ID" value="KAG2227930.1"/>
    <property type="molecule type" value="Genomic_DNA"/>
</dbReference>
<feature type="region of interest" description="Disordered" evidence="1">
    <location>
        <begin position="187"/>
        <end position="224"/>
    </location>
</feature>
<sequence length="279" mass="33115">MSESEEEDYMSTKFLEEAASYEKKTQKETITYSQRRQRQLQEQKQKGYIKPREQLQREAREEGLKRNIGDTDNKGMKMLMKMGFKKGMTLGKSGGLEKPLDVELKHGREGLGMAEIRKRELEEEEEREMAKKPRIDPVEYRDMMANKAKENKLHRRCTAAAVIIERLDKENSNILWIFCPKEKEQDQQKQEELGEDFNNEEYTRTEQVELSDNEEEEEEELPYPKEEVEALLKLSLDQRLVQLVEYLREKHLYCFWCGAKYNDEQDLTDNCPGLEEDDH</sequence>
<gene>
    <name evidence="3" type="ORF">INT45_011953</name>
</gene>
<keyword evidence="4" id="KW-1185">Reference proteome</keyword>
<dbReference type="InterPro" id="IPR025239">
    <property type="entry name" value="DUF4187"/>
</dbReference>
<dbReference type="PANTHER" id="PTHR21032">
    <property type="entry name" value="G PATCH DOMAIN-CONTAINING PROTEIN 11"/>
    <property type="match status" value="1"/>
</dbReference>
<name>A0A8H7VP73_9FUNG</name>
<feature type="compositionally biased region" description="Basic and acidic residues" evidence="1">
    <location>
        <begin position="39"/>
        <end position="74"/>
    </location>
</feature>
<accession>A0A8H7VP73</accession>
<reference evidence="3 4" key="1">
    <citation type="submission" date="2020-12" db="EMBL/GenBank/DDBJ databases">
        <title>Metabolic potential, ecology and presence of endohyphal bacteria is reflected in genomic diversity of Mucoromycotina.</title>
        <authorList>
            <person name="Muszewska A."/>
            <person name="Okrasinska A."/>
            <person name="Steczkiewicz K."/>
            <person name="Drgas O."/>
            <person name="Orlowska M."/>
            <person name="Perlinska-Lenart U."/>
            <person name="Aleksandrzak-Piekarczyk T."/>
            <person name="Szatraj K."/>
            <person name="Zielenkiewicz U."/>
            <person name="Pilsyk S."/>
            <person name="Malc E."/>
            <person name="Mieczkowski P."/>
            <person name="Kruszewska J.S."/>
            <person name="Biernat P."/>
            <person name="Pawlowska J."/>
        </authorList>
    </citation>
    <scope>NUCLEOTIDE SEQUENCE [LARGE SCALE GENOMIC DNA]</scope>
    <source>
        <strain evidence="3 4">CBS 142.35</strain>
    </source>
</reference>
<evidence type="ECO:0000259" key="2">
    <source>
        <dbReference type="PROSITE" id="PS50174"/>
    </source>
</evidence>
<comment type="caution">
    <text evidence="3">The sequence shown here is derived from an EMBL/GenBank/DDBJ whole genome shotgun (WGS) entry which is preliminary data.</text>
</comment>
<feature type="region of interest" description="Disordered" evidence="1">
    <location>
        <begin position="20"/>
        <end position="74"/>
    </location>
</feature>
<dbReference type="InterPro" id="IPR039249">
    <property type="entry name" value="GPATCH11"/>
</dbReference>
<dbReference type="SMART" id="SM01173">
    <property type="entry name" value="DUF4187"/>
    <property type="match status" value="1"/>
</dbReference>
<dbReference type="SMART" id="SM00443">
    <property type="entry name" value="G_patch"/>
    <property type="match status" value="1"/>
</dbReference>
<feature type="domain" description="G-patch" evidence="2">
    <location>
        <begin position="71"/>
        <end position="116"/>
    </location>
</feature>
<dbReference type="Pfam" id="PF01585">
    <property type="entry name" value="G-patch"/>
    <property type="match status" value="1"/>
</dbReference>
<evidence type="ECO:0000256" key="1">
    <source>
        <dbReference type="SAM" id="MobiDB-lite"/>
    </source>
</evidence>
<dbReference type="PROSITE" id="PS50174">
    <property type="entry name" value="G_PATCH"/>
    <property type="match status" value="1"/>
</dbReference>
<dbReference type="GO" id="GO:0000776">
    <property type="term" value="C:kinetochore"/>
    <property type="evidence" value="ECO:0007669"/>
    <property type="project" value="TreeGrafter"/>
</dbReference>
<evidence type="ECO:0000313" key="3">
    <source>
        <dbReference type="EMBL" id="KAG2227930.1"/>
    </source>
</evidence>
<protein>
    <recommendedName>
        <fullName evidence="2">G-patch domain-containing protein</fullName>
    </recommendedName>
</protein>
<feature type="compositionally biased region" description="Acidic residues" evidence="1">
    <location>
        <begin position="209"/>
        <end position="221"/>
    </location>
</feature>
<dbReference type="GO" id="GO:0003676">
    <property type="term" value="F:nucleic acid binding"/>
    <property type="evidence" value="ECO:0007669"/>
    <property type="project" value="InterPro"/>
</dbReference>
<evidence type="ECO:0000313" key="4">
    <source>
        <dbReference type="Proteomes" id="UP000646827"/>
    </source>
</evidence>
<dbReference type="InterPro" id="IPR000467">
    <property type="entry name" value="G_patch_dom"/>
</dbReference>
<dbReference type="Proteomes" id="UP000646827">
    <property type="component" value="Unassembled WGS sequence"/>
</dbReference>
<proteinExistence type="predicted"/>
<dbReference type="OrthoDB" id="786951at2759"/>
<dbReference type="AlphaFoldDB" id="A0A8H7VP73"/>
<dbReference type="PANTHER" id="PTHR21032:SF0">
    <property type="entry name" value="G PATCH DOMAIN-CONTAINING PROTEIN 11"/>
    <property type="match status" value="1"/>
</dbReference>
<dbReference type="Pfam" id="PF13821">
    <property type="entry name" value="DUF4187"/>
    <property type="match status" value="1"/>
</dbReference>